<evidence type="ECO:0000313" key="3">
    <source>
        <dbReference type="Proteomes" id="UP000762676"/>
    </source>
</evidence>
<dbReference type="PIRSF" id="PIRSF000654">
    <property type="entry name" value="Integrin-linked_kinase"/>
    <property type="match status" value="1"/>
</dbReference>
<dbReference type="AlphaFoldDB" id="A0AAV4FYI2"/>
<dbReference type="EMBL" id="BMAT01004679">
    <property type="protein sequence ID" value="GFR78011.1"/>
    <property type="molecule type" value="Genomic_DNA"/>
</dbReference>
<evidence type="ECO:0000313" key="2">
    <source>
        <dbReference type="EMBL" id="GFR78011.1"/>
    </source>
</evidence>
<proteinExistence type="predicted"/>
<organism evidence="2 3">
    <name type="scientific">Elysia marginata</name>
    <dbReference type="NCBI Taxonomy" id="1093978"/>
    <lineage>
        <taxon>Eukaryota</taxon>
        <taxon>Metazoa</taxon>
        <taxon>Spiralia</taxon>
        <taxon>Lophotrochozoa</taxon>
        <taxon>Mollusca</taxon>
        <taxon>Gastropoda</taxon>
        <taxon>Heterobranchia</taxon>
        <taxon>Euthyneura</taxon>
        <taxon>Panpulmonata</taxon>
        <taxon>Sacoglossa</taxon>
        <taxon>Placobranchoidea</taxon>
        <taxon>Plakobranchidae</taxon>
        <taxon>Elysia</taxon>
    </lineage>
</organism>
<dbReference type="SUPFAM" id="SSF56112">
    <property type="entry name" value="Protein kinase-like (PK-like)"/>
    <property type="match status" value="1"/>
</dbReference>
<dbReference type="GO" id="GO:0005524">
    <property type="term" value="F:ATP binding"/>
    <property type="evidence" value="ECO:0007669"/>
    <property type="project" value="InterPro"/>
</dbReference>
<dbReference type="InterPro" id="IPR011009">
    <property type="entry name" value="Kinase-like_dom_sf"/>
</dbReference>
<dbReference type="PANTHER" id="PTHR24362:SF309">
    <property type="entry name" value="PROTEIN KINASE DOMAIN-CONTAINING PROTEIN"/>
    <property type="match status" value="1"/>
</dbReference>
<keyword evidence="2" id="KW-0808">Transferase</keyword>
<keyword evidence="2" id="KW-0418">Kinase</keyword>
<dbReference type="InterPro" id="IPR000719">
    <property type="entry name" value="Prot_kinase_dom"/>
</dbReference>
<gene>
    <name evidence="2" type="ORF">ElyMa_002251000</name>
</gene>
<dbReference type="Proteomes" id="UP000762676">
    <property type="component" value="Unassembled WGS sequence"/>
</dbReference>
<sequence>MAELPKTEESKKIVILKDKDFFKHFNLEIVKVLGKGLDGKVFLASSPGGLMAVKIFDRTQRNPRRVCRFVTEFMNMQKLSHPHLVPCFHVARCKDYFAFSMPYYSGGDLVPVLQGRRPMDTAAILRCMLEVTFAVEYLHMRCLAHNDIKLDNVFLDSSGRAHLGDLGFVKNVTTACRTTLACSLGGTPSYWGPERFQEGSLKRVDPFKGDVYSIGVMCWLLVSKDKQGENVDYQTRVKTATDLCMSPSLRSALEQMLEPDPAKRPTVSNVLQLLIVASRFYE</sequence>
<dbReference type="InterPro" id="IPR008271">
    <property type="entry name" value="Ser/Thr_kinase_AS"/>
</dbReference>
<dbReference type="Gene3D" id="1.10.510.10">
    <property type="entry name" value="Transferase(Phosphotransferase) domain 1"/>
    <property type="match status" value="1"/>
</dbReference>
<reference evidence="2 3" key="1">
    <citation type="journal article" date="2021" name="Elife">
        <title>Chloroplast acquisition without the gene transfer in kleptoplastic sea slugs, Plakobranchus ocellatus.</title>
        <authorList>
            <person name="Maeda T."/>
            <person name="Takahashi S."/>
            <person name="Yoshida T."/>
            <person name="Shimamura S."/>
            <person name="Takaki Y."/>
            <person name="Nagai Y."/>
            <person name="Toyoda A."/>
            <person name="Suzuki Y."/>
            <person name="Arimoto A."/>
            <person name="Ishii H."/>
            <person name="Satoh N."/>
            <person name="Nishiyama T."/>
            <person name="Hasebe M."/>
            <person name="Maruyama T."/>
            <person name="Minagawa J."/>
            <person name="Obokata J."/>
            <person name="Shigenobu S."/>
        </authorList>
    </citation>
    <scope>NUCLEOTIDE SEQUENCE [LARGE SCALE GENOMIC DNA]</scope>
</reference>
<dbReference type="Pfam" id="PF00069">
    <property type="entry name" value="Pkinase"/>
    <property type="match status" value="1"/>
</dbReference>
<feature type="domain" description="Protein kinase" evidence="1">
    <location>
        <begin position="27"/>
        <end position="281"/>
    </location>
</feature>
<dbReference type="PANTHER" id="PTHR24362">
    <property type="entry name" value="SERINE/THREONINE-PROTEIN KINASE NEK"/>
    <property type="match status" value="1"/>
</dbReference>
<name>A0AAV4FYI2_9GAST</name>
<protein>
    <submittedName>
        <fullName evidence="2">Serine/threonine-protein kinase MARK1</fullName>
    </submittedName>
</protein>
<keyword evidence="3" id="KW-1185">Reference proteome</keyword>
<dbReference type="PROSITE" id="PS00108">
    <property type="entry name" value="PROTEIN_KINASE_ST"/>
    <property type="match status" value="1"/>
</dbReference>
<accession>A0AAV4FYI2</accession>
<dbReference type="SMART" id="SM00220">
    <property type="entry name" value="S_TKc"/>
    <property type="match status" value="1"/>
</dbReference>
<comment type="caution">
    <text evidence="2">The sequence shown here is derived from an EMBL/GenBank/DDBJ whole genome shotgun (WGS) entry which is preliminary data.</text>
</comment>
<evidence type="ECO:0000259" key="1">
    <source>
        <dbReference type="PROSITE" id="PS50011"/>
    </source>
</evidence>
<dbReference type="GO" id="GO:0004672">
    <property type="term" value="F:protein kinase activity"/>
    <property type="evidence" value="ECO:0007669"/>
    <property type="project" value="InterPro"/>
</dbReference>
<dbReference type="PROSITE" id="PS50011">
    <property type="entry name" value="PROTEIN_KINASE_DOM"/>
    <property type="match status" value="1"/>
</dbReference>